<accession>A0A1B9F3J6</accession>
<keyword evidence="1" id="KW-0238">DNA-binding</keyword>
<evidence type="ECO:0000259" key="2">
    <source>
        <dbReference type="PROSITE" id="PS50937"/>
    </source>
</evidence>
<dbReference type="PANTHER" id="PTHR30204:SF15">
    <property type="entry name" value="BLL5018 PROTEIN"/>
    <property type="match status" value="1"/>
</dbReference>
<protein>
    <submittedName>
        <fullName evidence="3">Transcriptional regulator, MerR family</fullName>
    </submittedName>
</protein>
<dbReference type="InterPro" id="IPR047057">
    <property type="entry name" value="MerR_fam"/>
</dbReference>
<name>A0A1B9F3J6_9BACT</name>
<dbReference type="GO" id="GO:0003700">
    <property type="term" value="F:DNA-binding transcription factor activity"/>
    <property type="evidence" value="ECO:0007669"/>
    <property type="project" value="InterPro"/>
</dbReference>
<feature type="domain" description="HTH merR-type" evidence="2">
    <location>
        <begin position="6"/>
        <end position="75"/>
    </location>
</feature>
<dbReference type="STRING" id="1156395.DBT_2051"/>
<evidence type="ECO:0000313" key="4">
    <source>
        <dbReference type="Proteomes" id="UP000093080"/>
    </source>
</evidence>
<comment type="caution">
    <text evidence="3">The sequence shown here is derived from an EMBL/GenBank/DDBJ whole genome shotgun (WGS) entry which is preliminary data.</text>
</comment>
<keyword evidence="4" id="KW-1185">Reference proteome</keyword>
<dbReference type="InterPro" id="IPR009061">
    <property type="entry name" value="DNA-bd_dom_put_sf"/>
</dbReference>
<evidence type="ECO:0000256" key="1">
    <source>
        <dbReference type="ARBA" id="ARBA00023125"/>
    </source>
</evidence>
<dbReference type="EMBL" id="MAGO01000011">
    <property type="protein sequence ID" value="OCC14509.1"/>
    <property type="molecule type" value="Genomic_DNA"/>
</dbReference>
<dbReference type="PROSITE" id="PS50937">
    <property type="entry name" value="HTH_MERR_2"/>
    <property type="match status" value="1"/>
</dbReference>
<dbReference type="GO" id="GO:0003677">
    <property type="term" value="F:DNA binding"/>
    <property type="evidence" value="ECO:0007669"/>
    <property type="project" value="UniProtKB-KW"/>
</dbReference>
<dbReference type="OrthoDB" id="9810140at2"/>
<dbReference type="InterPro" id="IPR000551">
    <property type="entry name" value="MerR-type_HTH_dom"/>
</dbReference>
<dbReference type="Pfam" id="PF13411">
    <property type="entry name" value="MerR_1"/>
    <property type="match status" value="1"/>
</dbReference>
<reference evidence="3 4" key="1">
    <citation type="submission" date="2016-06" db="EMBL/GenBank/DDBJ databases">
        <title>Respiratory ammonification of nitrate coupled to the oxidation of elemental sulfur in deep-sea autotrophic thermophilic bacteria.</title>
        <authorList>
            <person name="Slobodkina G.B."/>
            <person name="Mardanov A.V."/>
            <person name="Ravin N.V."/>
            <person name="Frolova A.A."/>
            <person name="Viryasiv M.B."/>
            <person name="Chernyh N.A."/>
            <person name="Bonch-Osmolovskaya E.A."/>
            <person name="Slobodkin A.I."/>
        </authorList>
    </citation>
    <scope>NUCLEOTIDE SEQUENCE [LARGE SCALE GENOMIC DNA]</scope>
    <source>
        <strain evidence="3 4">S69</strain>
    </source>
</reference>
<dbReference type="AlphaFoldDB" id="A0A1B9F3J6"/>
<dbReference type="PANTHER" id="PTHR30204">
    <property type="entry name" value="REDOX-CYCLING DRUG-SENSING TRANSCRIPTIONAL ACTIVATOR SOXR"/>
    <property type="match status" value="1"/>
</dbReference>
<dbReference type="Proteomes" id="UP000093080">
    <property type="component" value="Unassembled WGS sequence"/>
</dbReference>
<gene>
    <name evidence="3" type="ORF">DBT_2051</name>
</gene>
<dbReference type="CDD" id="cd04765">
    <property type="entry name" value="HTH_MlrA-like_sg2"/>
    <property type="match status" value="1"/>
</dbReference>
<organism evidence="3 4">
    <name type="scientific">Dissulfuribacter thermophilus</name>
    <dbReference type="NCBI Taxonomy" id="1156395"/>
    <lineage>
        <taxon>Bacteria</taxon>
        <taxon>Pseudomonadati</taxon>
        <taxon>Thermodesulfobacteriota</taxon>
        <taxon>Dissulfuribacteria</taxon>
        <taxon>Dissulfuribacterales</taxon>
        <taxon>Dissulfuribacteraceae</taxon>
        <taxon>Dissulfuribacter</taxon>
    </lineage>
</organism>
<dbReference type="SMART" id="SM00422">
    <property type="entry name" value="HTH_MERR"/>
    <property type="match status" value="1"/>
</dbReference>
<proteinExistence type="predicted"/>
<dbReference type="RefSeq" id="WP_067619820.1">
    <property type="nucleotide sequence ID" value="NZ_MAGO01000011.1"/>
</dbReference>
<dbReference type="Gene3D" id="1.10.1660.10">
    <property type="match status" value="1"/>
</dbReference>
<sequence length="101" mass="12176">MAEKRYYRISEVSRITGVEPHVLRYWEKEFRQIRPRRIKNQRLYTKKDLEIIKEIKRLVHIEGFTISGAKKRLEGQESNSSPLSQIKRDLLELYNFLAEGR</sequence>
<evidence type="ECO:0000313" key="3">
    <source>
        <dbReference type="EMBL" id="OCC14509.1"/>
    </source>
</evidence>
<dbReference type="SUPFAM" id="SSF46955">
    <property type="entry name" value="Putative DNA-binding domain"/>
    <property type="match status" value="1"/>
</dbReference>